<feature type="region of interest" description="Disordered" evidence="1">
    <location>
        <begin position="16"/>
        <end position="108"/>
    </location>
</feature>
<dbReference type="AlphaFoldDB" id="A0AAN5CTD7"/>
<reference evidence="3" key="1">
    <citation type="submission" date="2022-10" db="EMBL/GenBank/DDBJ databases">
        <title>Genome assembly of Pristionchus species.</title>
        <authorList>
            <person name="Yoshida K."/>
            <person name="Sommer R.J."/>
        </authorList>
    </citation>
    <scope>NUCLEOTIDE SEQUENCE [LARGE SCALE GENOMIC DNA]</scope>
    <source>
        <strain evidence="3">RS5460</strain>
    </source>
</reference>
<dbReference type="Proteomes" id="UP001328107">
    <property type="component" value="Unassembled WGS sequence"/>
</dbReference>
<feature type="non-terminal residue" evidence="2">
    <location>
        <position position="1"/>
    </location>
</feature>
<dbReference type="EMBL" id="BTRK01000004">
    <property type="protein sequence ID" value="GMR50496.1"/>
    <property type="molecule type" value="Genomic_DNA"/>
</dbReference>
<proteinExistence type="predicted"/>
<feature type="compositionally biased region" description="Polar residues" evidence="1">
    <location>
        <begin position="25"/>
        <end position="42"/>
    </location>
</feature>
<organism evidence="2 3">
    <name type="scientific">Pristionchus mayeri</name>
    <dbReference type="NCBI Taxonomy" id="1317129"/>
    <lineage>
        <taxon>Eukaryota</taxon>
        <taxon>Metazoa</taxon>
        <taxon>Ecdysozoa</taxon>
        <taxon>Nematoda</taxon>
        <taxon>Chromadorea</taxon>
        <taxon>Rhabditida</taxon>
        <taxon>Rhabditina</taxon>
        <taxon>Diplogasteromorpha</taxon>
        <taxon>Diplogasteroidea</taxon>
        <taxon>Neodiplogasteridae</taxon>
        <taxon>Pristionchus</taxon>
    </lineage>
</organism>
<evidence type="ECO:0000313" key="3">
    <source>
        <dbReference type="Proteomes" id="UP001328107"/>
    </source>
</evidence>
<feature type="compositionally biased region" description="Basic and acidic residues" evidence="1">
    <location>
        <begin position="80"/>
        <end position="92"/>
    </location>
</feature>
<keyword evidence="3" id="KW-1185">Reference proteome</keyword>
<evidence type="ECO:0000256" key="1">
    <source>
        <dbReference type="SAM" id="MobiDB-lite"/>
    </source>
</evidence>
<protein>
    <submittedName>
        <fullName evidence="2">Uncharacterized protein</fullName>
    </submittedName>
</protein>
<name>A0AAN5CTD7_9BILA</name>
<comment type="caution">
    <text evidence="2">The sequence shown here is derived from an EMBL/GenBank/DDBJ whole genome shotgun (WGS) entry which is preliminary data.</text>
</comment>
<feature type="compositionally biased region" description="Low complexity" evidence="1">
    <location>
        <begin position="52"/>
        <end position="65"/>
    </location>
</feature>
<evidence type="ECO:0000313" key="2">
    <source>
        <dbReference type="EMBL" id="GMR50496.1"/>
    </source>
</evidence>
<gene>
    <name evidence="2" type="ORF">PMAYCL1PPCAC_20691</name>
</gene>
<sequence>RIVVEQIHSEMIINPKISGEETEVVPTTSAKEEQSTPSTPSGETIEEERNEVSTSQEESTTVSTTDRTFGGIKSPAEIAEELRRKYEEKSMEGSRGLNNISQAEVKYI</sequence>
<accession>A0AAN5CTD7</accession>